<reference evidence="2 3" key="1">
    <citation type="submission" date="2018-06" db="EMBL/GenBank/DDBJ databases">
        <title>Genomic Encyclopedia of Type Strains, Phase III (KMG-III): the genomes of soil and plant-associated and newly described type strains.</title>
        <authorList>
            <person name="Whitman W."/>
        </authorList>
    </citation>
    <scope>NUCLEOTIDE SEQUENCE [LARGE SCALE GENOMIC DNA]</scope>
    <source>
        <strain evidence="2 3">CECT 7377</strain>
    </source>
</reference>
<evidence type="ECO:0000313" key="3">
    <source>
        <dbReference type="Proteomes" id="UP000252792"/>
    </source>
</evidence>
<dbReference type="GO" id="GO:0004527">
    <property type="term" value="F:exonuclease activity"/>
    <property type="evidence" value="ECO:0007669"/>
    <property type="project" value="UniProtKB-KW"/>
</dbReference>
<gene>
    <name evidence="2" type="ORF">DFP80_1228</name>
</gene>
<dbReference type="Gene3D" id="3.60.10.10">
    <property type="entry name" value="Endonuclease/exonuclease/phosphatase"/>
    <property type="match status" value="1"/>
</dbReference>
<sequence>MIKSRYSAVESLKVMGSASKECMGPNIEVLLWNVFKCKRKGWQSDFLSLTRDRDLVLLQEAILNSPFDGLFNHSLHHQWIMASSFRDLKSNIETGVKTGSSVVASKHFFSVSDYSEPVTNTKKMVLATEYPLVNSTASFFTQRLLVINSHMINFVSFERFRAHLDQAFQALEHHNGPILFAGDFNTWNKKRMQYFDTLAMSCSLKEVPIMRQPRLGHLFRHLDHVYCRGLSVVDVHVHTDIHSSDHYPISLSLRLSDD</sequence>
<dbReference type="RefSeq" id="WP_113918518.1">
    <property type="nucleotide sequence ID" value="NZ_QNSE01000022.1"/>
</dbReference>
<keyword evidence="2" id="KW-0255">Endonuclease</keyword>
<dbReference type="NCBIfam" id="NF003842">
    <property type="entry name" value="PRK05421.1-4"/>
    <property type="match status" value="1"/>
</dbReference>
<name>A0A366IVH6_9GAMM</name>
<dbReference type="SUPFAM" id="SSF56219">
    <property type="entry name" value="DNase I-like"/>
    <property type="match status" value="1"/>
</dbReference>
<dbReference type="GO" id="GO:0004519">
    <property type="term" value="F:endonuclease activity"/>
    <property type="evidence" value="ECO:0007669"/>
    <property type="project" value="UniProtKB-KW"/>
</dbReference>
<dbReference type="OrthoDB" id="9793162at2"/>
<dbReference type="AlphaFoldDB" id="A0A366IVH6"/>
<keyword evidence="2" id="KW-0269">Exonuclease</keyword>
<keyword evidence="2" id="KW-0378">Hydrolase</keyword>
<protein>
    <submittedName>
        <fullName evidence="2">Endonuclease/exonuclease/phosphatase (EEP) superfamily protein YafD</fullName>
    </submittedName>
</protein>
<evidence type="ECO:0000259" key="1">
    <source>
        <dbReference type="Pfam" id="PF03372"/>
    </source>
</evidence>
<feature type="domain" description="Endonuclease/exonuclease/phosphatase" evidence="1">
    <location>
        <begin position="31"/>
        <end position="246"/>
    </location>
</feature>
<dbReference type="Proteomes" id="UP000252792">
    <property type="component" value="Unassembled WGS sequence"/>
</dbReference>
<keyword evidence="3" id="KW-1185">Reference proteome</keyword>
<dbReference type="InterPro" id="IPR036691">
    <property type="entry name" value="Endo/exonu/phosph_ase_sf"/>
</dbReference>
<dbReference type="EMBL" id="QNSE01000022">
    <property type="protein sequence ID" value="RBP78024.1"/>
    <property type="molecule type" value="Genomic_DNA"/>
</dbReference>
<organism evidence="2 3">
    <name type="scientific">Marinomonas rhizomae</name>
    <dbReference type="NCBI Taxonomy" id="491948"/>
    <lineage>
        <taxon>Bacteria</taxon>
        <taxon>Pseudomonadati</taxon>
        <taxon>Pseudomonadota</taxon>
        <taxon>Gammaproteobacteria</taxon>
        <taxon>Oceanospirillales</taxon>
        <taxon>Oceanospirillaceae</taxon>
        <taxon>Marinomonas</taxon>
    </lineage>
</organism>
<evidence type="ECO:0000313" key="2">
    <source>
        <dbReference type="EMBL" id="RBP78024.1"/>
    </source>
</evidence>
<comment type="caution">
    <text evidence="2">The sequence shown here is derived from an EMBL/GenBank/DDBJ whole genome shotgun (WGS) entry which is preliminary data.</text>
</comment>
<keyword evidence="2" id="KW-0540">Nuclease</keyword>
<dbReference type="Pfam" id="PF03372">
    <property type="entry name" value="Exo_endo_phos"/>
    <property type="match status" value="1"/>
</dbReference>
<dbReference type="InterPro" id="IPR005135">
    <property type="entry name" value="Endo/exonuclease/phosphatase"/>
</dbReference>
<proteinExistence type="predicted"/>
<accession>A0A366IVH6</accession>